<dbReference type="Proteomes" id="UP001597062">
    <property type="component" value="Unassembled WGS sequence"/>
</dbReference>
<keyword evidence="3" id="KW-1185">Reference proteome</keyword>
<keyword evidence="1" id="KW-0732">Signal</keyword>
<dbReference type="EMBL" id="JBHTJR010000017">
    <property type="protein sequence ID" value="MFD0992068.1"/>
    <property type="molecule type" value="Genomic_DNA"/>
</dbReference>
<evidence type="ECO:0000313" key="3">
    <source>
        <dbReference type="Proteomes" id="UP001597062"/>
    </source>
</evidence>
<reference evidence="3" key="1">
    <citation type="journal article" date="2019" name="Int. J. Syst. Evol. Microbiol.">
        <title>The Global Catalogue of Microorganisms (GCM) 10K type strain sequencing project: providing services to taxonomists for standard genome sequencing and annotation.</title>
        <authorList>
            <consortium name="The Broad Institute Genomics Platform"/>
            <consortium name="The Broad Institute Genome Sequencing Center for Infectious Disease"/>
            <person name="Wu L."/>
            <person name="Ma J."/>
        </authorList>
    </citation>
    <scope>NUCLEOTIDE SEQUENCE [LARGE SCALE GENOMIC DNA]</scope>
    <source>
        <strain evidence="3">CCUG 60527</strain>
    </source>
</reference>
<evidence type="ECO:0000256" key="1">
    <source>
        <dbReference type="SAM" id="SignalP"/>
    </source>
</evidence>
<proteinExistence type="predicted"/>
<gene>
    <name evidence="2" type="ORF">ACFQ1U_02530</name>
</gene>
<feature type="signal peptide" evidence="1">
    <location>
        <begin position="1"/>
        <end position="21"/>
    </location>
</feature>
<sequence>MKLKLATLVAFLVLANNQINAQGCSDAGFCTLDIVKPIELEEAEVKQPHKHTFKAGLNIGSADNDITVFGQYLEYNYKFSEKFSATTKLTAISQSGNNISNFGLSDLLINANYKFAKNTTGVLGFKIPFTNGNDTDENRSLPMDYQSSLGTYDIILGVSQKIKNFQVVVAYQQPLNKNENTYFSSSSLNNSPFIFSTNEFDRAADVLLRVSYPVKASKSLVITPSILPIYHVTNDKYTDLMGNSREIEGSQGLTLNANIYLDYQLKNNDKIQFSLAAPLAVREARPDGLTRGFVANIEYSIRF</sequence>
<evidence type="ECO:0000313" key="2">
    <source>
        <dbReference type="EMBL" id="MFD0992068.1"/>
    </source>
</evidence>
<organism evidence="2 3">
    <name type="scientific">Tenacibaculum geojense</name>
    <dbReference type="NCBI Taxonomy" id="915352"/>
    <lineage>
        <taxon>Bacteria</taxon>
        <taxon>Pseudomonadati</taxon>
        <taxon>Bacteroidota</taxon>
        <taxon>Flavobacteriia</taxon>
        <taxon>Flavobacteriales</taxon>
        <taxon>Flavobacteriaceae</taxon>
        <taxon>Tenacibaculum</taxon>
    </lineage>
</organism>
<protein>
    <recommendedName>
        <fullName evidence="4">Transporter</fullName>
    </recommendedName>
</protein>
<feature type="chain" id="PRO_5046361296" description="Transporter" evidence="1">
    <location>
        <begin position="22"/>
        <end position="303"/>
    </location>
</feature>
<name>A0ABW3JNI9_9FLAO</name>
<evidence type="ECO:0008006" key="4">
    <source>
        <dbReference type="Google" id="ProtNLM"/>
    </source>
</evidence>
<comment type="caution">
    <text evidence="2">The sequence shown here is derived from an EMBL/GenBank/DDBJ whole genome shotgun (WGS) entry which is preliminary data.</text>
</comment>
<dbReference type="RefSeq" id="WP_386104982.1">
    <property type="nucleotide sequence ID" value="NZ_JBHTJR010000017.1"/>
</dbReference>
<accession>A0ABW3JNI9</accession>